<feature type="transmembrane region" description="Helical" evidence="1">
    <location>
        <begin position="21"/>
        <end position="52"/>
    </location>
</feature>
<comment type="caution">
    <text evidence="2">The sequence shown here is derived from an EMBL/GenBank/DDBJ whole genome shotgun (WGS) entry which is preliminary data.</text>
</comment>
<accession>A0AAV7EEF0</accession>
<dbReference type="GO" id="GO:0000398">
    <property type="term" value="P:mRNA splicing, via spliceosome"/>
    <property type="evidence" value="ECO:0007669"/>
    <property type="project" value="InterPro"/>
</dbReference>
<protein>
    <submittedName>
        <fullName evidence="2">Uncharacterized protein</fullName>
    </submittedName>
</protein>
<organism evidence="2 3">
    <name type="scientific">Aristolochia fimbriata</name>
    <name type="common">White veined hardy Dutchman's pipe vine</name>
    <dbReference type="NCBI Taxonomy" id="158543"/>
    <lineage>
        <taxon>Eukaryota</taxon>
        <taxon>Viridiplantae</taxon>
        <taxon>Streptophyta</taxon>
        <taxon>Embryophyta</taxon>
        <taxon>Tracheophyta</taxon>
        <taxon>Spermatophyta</taxon>
        <taxon>Magnoliopsida</taxon>
        <taxon>Magnoliidae</taxon>
        <taxon>Piperales</taxon>
        <taxon>Aristolochiaceae</taxon>
        <taxon>Aristolochia</taxon>
    </lineage>
</organism>
<evidence type="ECO:0000313" key="3">
    <source>
        <dbReference type="Proteomes" id="UP000825729"/>
    </source>
</evidence>
<reference evidence="2 3" key="1">
    <citation type="submission" date="2021-07" db="EMBL/GenBank/DDBJ databases">
        <title>The Aristolochia fimbriata genome: insights into angiosperm evolution, floral development and chemical biosynthesis.</title>
        <authorList>
            <person name="Jiao Y."/>
        </authorList>
    </citation>
    <scope>NUCLEOTIDE SEQUENCE [LARGE SCALE GENOMIC DNA]</scope>
    <source>
        <strain evidence="2">IBCAS-2021</strain>
        <tissue evidence="2">Leaf</tissue>
    </source>
</reference>
<dbReference type="InterPro" id="IPR017862">
    <property type="entry name" value="SKI-int_prot_SKIP"/>
</dbReference>
<dbReference type="GO" id="GO:0005681">
    <property type="term" value="C:spliceosomal complex"/>
    <property type="evidence" value="ECO:0007669"/>
    <property type="project" value="InterPro"/>
</dbReference>
<dbReference type="PANTHER" id="PTHR12096">
    <property type="entry name" value="NUCLEAR PROTEIN SKIP-RELATED"/>
    <property type="match status" value="1"/>
</dbReference>
<keyword evidence="1" id="KW-0812">Transmembrane</keyword>
<proteinExistence type="predicted"/>
<gene>
    <name evidence="2" type="ORF">H6P81_012215</name>
</gene>
<dbReference type="AlphaFoldDB" id="A0AAV7EEF0"/>
<dbReference type="Proteomes" id="UP000825729">
    <property type="component" value="Unassembled WGS sequence"/>
</dbReference>
<dbReference type="EMBL" id="JAINDJ010000005">
    <property type="protein sequence ID" value="KAG9446087.1"/>
    <property type="molecule type" value="Genomic_DNA"/>
</dbReference>
<sequence length="275" mass="30773">MRGGGRGRGRGRAEPVRESALTRLVNAVFGFVRLAEFEILFGLFLLVAFLIFKDLTSRPEYNQILVKKPRDVAALKDLLPVPKSTTMSFYDHSKDSWFKDRFTTYEPTESASIQRKIVPPYGKRAGFVPRKPEDFGDGGAFPEIHVAQYPLGMGRKSEKPRSKILPLTVDAQGNVALDAIVKQDENASKIVYTQYRDLIPKILRGDEEQAEEFGKEVEETTQSTKAALEKIINTRLSAAQPKNVPQPSTESKFIKYKPSQQSAAFNSGLVRGLYS</sequence>
<keyword evidence="1" id="KW-1133">Transmembrane helix</keyword>
<keyword evidence="3" id="KW-1185">Reference proteome</keyword>
<keyword evidence="1" id="KW-0472">Membrane</keyword>
<name>A0AAV7EEF0_ARIFI</name>
<evidence type="ECO:0000313" key="2">
    <source>
        <dbReference type="EMBL" id="KAG9446087.1"/>
    </source>
</evidence>
<evidence type="ECO:0000256" key="1">
    <source>
        <dbReference type="SAM" id="Phobius"/>
    </source>
</evidence>